<name>A2DFU3_TRIV3</name>
<evidence type="ECO:0000313" key="1">
    <source>
        <dbReference type="EMBL" id="EAY20796.1"/>
    </source>
</evidence>
<dbReference type="VEuPathDB" id="TrichDB:TVAGG3_0322580"/>
<dbReference type="AlphaFoldDB" id="A2DFU3"/>
<dbReference type="VEuPathDB" id="TrichDB:TVAG_391800"/>
<reference evidence="1" key="1">
    <citation type="submission" date="2006-10" db="EMBL/GenBank/DDBJ databases">
        <authorList>
            <person name="Amadeo P."/>
            <person name="Zhao Q."/>
            <person name="Wortman J."/>
            <person name="Fraser-Liggett C."/>
            <person name="Carlton J."/>
        </authorList>
    </citation>
    <scope>NUCLEOTIDE SEQUENCE</scope>
    <source>
        <strain evidence="1">G3</strain>
    </source>
</reference>
<sequence length="136" mass="15274">MSARSAKTANSAAGQSLGLFDSTPEPIDVQFHLRECPFISFKKRLDLSSATIYDLMYTVSKHHGGTVSPEEVHVFIKENEDNYKPIEDFTIKLSTFQPKPGTDEDADPDVNILEFYYDFTPISGSLLKIPKLDNKN</sequence>
<dbReference type="OrthoDB" id="10490350at2759"/>
<keyword evidence="2" id="KW-1185">Reference proteome</keyword>
<protein>
    <submittedName>
        <fullName evidence="1">Uncharacterized protein</fullName>
    </submittedName>
</protein>
<reference evidence="1" key="2">
    <citation type="journal article" date="2007" name="Science">
        <title>Draft genome sequence of the sexually transmitted pathogen Trichomonas vaginalis.</title>
        <authorList>
            <person name="Carlton J.M."/>
            <person name="Hirt R.P."/>
            <person name="Silva J.C."/>
            <person name="Delcher A.L."/>
            <person name="Schatz M."/>
            <person name="Zhao Q."/>
            <person name="Wortman J.R."/>
            <person name="Bidwell S.L."/>
            <person name="Alsmark U.C.M."/>
            <person name="Besteiro S."/>
            <person name="Sicheritz-Ponten T."/>
            <person name="Noel C.J."/>
            <person name="Dacks J.B."/>
            <person name="Foster P.G."/>
            <person name="Simillion C."/>
            <person name="Van de Peer Y."/>
            <person name="Miranda-Saavedra D."/>
            <person name="Barton G.J."/>
            <person name="Westrop G.D."/>
            <person name="Mueller S."/>
            <person name="Dessi D."/>
            <person name="Fiori P.L."/>
            <person name="Ren Q."/>
            <person name="Paulsen I."/>
            <person name="Zhang H."/>
            <person name="Bastida-Corcuera F.D."/>
            <person name="Simoes-Barbosa A."/>
            <person name="Brown M.T."/>
            <person name="Hayes R.D."/>
            <person name="Mukherjee M."/>
            <person name="Okumura C.Y."/>
            <person name="Schneider R."/>
            <person name="Smith A.J."/>
            <person name="Vanacova S."/>
            <person name="Villalvazo M."/>
            <person name="Haas B.J."/>
            <person name="Pertea M."/>
            <person name="Feldblyum T.V."/>
            <person name="Utterback T.R."/>
            <person name="Shu C.L."/>
            <person name="Osoegawa K."/>
            <person name="de Jong P.J."/>
            <person name="Hrdy I."/>
            <person name="Horvathova L."/>
            <person name="Zubacova Z."/>
            <person name="Dolezal P."/>
            <person name="Malik S.B."/>
            <person name="Logsdon J.M. Jr."/>
            <person name="Henze K."/>
            <person name="Gupta A."/>
            <person name="Wang C.C."/>
            <person name="Dunne R.L."/>
            <person name="Upcroft J.A."/>
            <person name="Upcroft P."/>
            <person name="White O."/>
            <person name="Salzberg S.L."/>
            <person name="Tang P."/>
            <person name="Chiu C.-H."/>
            <person name="Lee Y.-S."/>
            <person name="Embley T.M."/>
            <person name="Coombs G.H."/>
            <person name="Mottram J.C."/>
            <person name="Tachezy J."/>
            <person name="Fraser-Liggett C.M."/>
            <person name="Johnson P.J."/>
        </authorList>
    </citation>
    <scope>NUCLEOTIDE SEQUENCE [LARGE SCALE GENOMIC DNA]</scope>
    <source>
        <strain evidence="1">G3</strain>
    </source>
</reference>
<dbReference type="KEGG" id="tva:5466340"/>
<dbReference type="InParanoid" id="A2DFU3"/>
<organism evidence="1 2">
    <name type="scientific">Trichomonas vaginalis (strain ATCC PRA-98 / G3)</name>
    <dbReference type="NCBI Taxonomy" id="412133"/>
    <lineage>
        <taxon>Eukaryota</taxon>
        <taxon>Metamonada</taxon>
        <taxon>Parabasalia</taxon>
        <taxon>Trichomonadida</taxon>
        <taxon>Trichomonadidae</taxon>
        <taxon>Trichomonas</taxon>
    </lineage>
</organism>
<dbReference type="EMBL" id="DS113195">
    <property type="protein sequence ID" value="EAY20796.1"/>
    <property type="molecule type" value="Genomic_DNA"/>
</dbReference>
<accession>A2DFU3</accession>
<proteinExistence type="predicted"/>
<dbReference type="Proteomes" id="UP000001542">
    <property type="component" value="Unassembled WGS sequence"/>
</dbReference>
<gene>
    <name evidence="1" type="ORF">TVAG_391800</name>
</gene>
<evidence type="ECO:0000313" key="2">
    <source>
        <dbReference type="Proteomes" id="UP000001542"/>
    </source>
</evidence>
<dbReference type="RefSeq" id="XP_001581782.1">
    <property type="nucleotide sequence ID" value="XM_001581732.1"/>
</dbReference>